<keyword evidence="3" id="KW-1185">Reference proteome</keyword>
<name>A0A8J2SGM7_9STRA</name>
<reference evidence="2" key="1">
    <citation type="submission" date="2021-11" db="EMBL/GenBank/DDBJ databases">
        <authorList>
            <consortium name="Genoscope - CEA"/>
            <person name="William W."/>
        </authorList>
    </citation>
    <scope>NUCLEOTIDE SEQUENCE</scope>
</reference>
<dbReference type="SUPFAM" id="SSF50998">
    <property type="entry name" value="Quinoprotein alcohol dehydrogenase-like"/>
    <property type="match status" value="1"/>
</dbReference>
<proteinExistence type="predicted"/>
<keyword evidence="1" id="KW-0472">Membrane</keyword>
<dbReference type="InterPro" id="IPR011047">
    <property type="entry name" value="Quinoprotein_ADH-like_sf"/>
</dbReference>
<gene>
    <name evidence="2" type="ORF">PECAL_1P22160</name>
</gene>
<dbReference type="AlphaFoldDB" id="A0A8J2SGM7"/>
<keyword evidence="1" id="KW-0812">Transmembrane</keyword>
<evidence type="ECO:0000256" key="1">
    <source>
        <dbReference type="SAM" id="Phobius"/>
    </source>
</evidence>
<organism evidence="2 3">
    <name type="scientific">Pelagomonas calceolata</name>
    <dbReference type="NCBI Taxonomy" id="35677"/>
    <lineage>
        <taxon>Eukaryota</taxon>
        <taxon>Sar</taxon>
        <taxon>Stramenopiles</taxon>
        <taxon>Ochrophyta</taxon>
        <taxon>Pelagophyceae</taxon>
        <taxon>Pelagomonadales</taxon>
        <taxon>Pelagomonadaceae</taxon>
        <taxon>Pelagomonas</taxon>
    </lineage>
</organism>
<protein>
    <submittedName>
        <fullName evidence="2">Uncharacterized protein</fullName>
    </submittedName>
</protein>
<comment type="caution">
    <text evidence="2">The sequence shown here is derived from an EMBL/GenBank/DDBJ whole genome shotgun (WGS) entry which is preliminary data.</text>
</comment>
<evidence type="ECO:0000313" key="3">
    <source>
        <dbReference type="Proteomes" id="UP000789595"/>
    </source>
</evidence>
<evidence type="ECO:0000313" key="2">
    <source>
        <dbReference type="EMBL" id="CAH0365762.1"/>
    </source>
</evidence>
<sequence length="506" mass="54244">MCRSTPKPKSIDGWSLPSAYHVIGGLGLAALLAVTPGWHEVTLHSHWTLSFTSAGARGGRLVARPAFLDDRAVITVAHAPADAAEAPTRLLLRRRDGSARDVAGPGGALAVIAETNGTWVAAADVFGSVALYDAELNRRWLCPALFHAAQAHVALTLRGEYVYVATAPFDAPPKLFRLSLHTGAVASEHEAVEPASPPSHWPSAWRSDFYWNDGGDAADGAYLKPEAEALVRRSVPFAWIRAEDTRIEVMEDDVVVRGPRGLHAIEGGLFAPLPADALVLDDQSIVTLKAVDADRPAPRHKRSRDGGSVVAPCALVGLRGLPPVERHLEASLCHDRGIERTARDKIGRDNKRRSAVHSNMLLLDGGDVIIAASRGVVSRIRRDGSHAWQARRGPHWKHRDFGGYVLLLTEGVLVVGAAEARLYDLDSGALVAHVDVPAFWDDERVQQAPVVSERGDVVLVATQFQTVALKVKVRRDAGAATAKLLVLALAAGAVGLVWLASAELDH</sequence>
<feature type="transmembrane region" description="Helical" evidence="1">
    <location>
        <begin position="480"/>
        <end position="500"/>
    </location>
</feature>
<accession>A0A8J2SGM7</accession>
<dbReference type="EMBL" id="CAKKNE010000001">
    <property type="protein sequence ID" value="CAH0365762.1"/>
    <property type="molecule type" value="Genomic_DNA"/>
</dbReference>
<keyword evidence="1" id="KW-1133">Transmembrane helix</keyword>
<dbReference type="Proteomes" id="UP000789595">
    <property type="component" value="Unassembled WGS sequence"/>
</dbReference>